<organism evidence="5 6">
    <name type="scientific">Halopseudomonas litoralis</name>
    <dbReference type="NCBI Taxonomy" id="797277"/>
    <lineage>
        <taxon>Bacteria</taxon>
        <taxon>Pseudomonadati</taxon>
        <taxon>Pseudomonadota</taxon>
        <taxon>Gammaproteobacteria</taxon>
        <taxon>Pseudomonadales</taxon>
        <taxon>Pseudomonadaceae</taxon>
        <taxon>Halopseudomonas</taxon>
    </lineage>
</organism>
<evidence type="ECO:0000256" key="2">
    <source>
        <dbReference type="SAM" id="MobiDB-lite"/>
    </source>
</evidence>
<evidence type="ECO:0000313" key="6">
    <source>
        <dbReference type="Proteomes" id="UP000243426"/>
    </source>
</evidence>
<dbReference type="InterPro" id="IPR051829">
    <property type="entry name" value="Multiheme_Cytochr_ET"/>
</dbReference>
<dbReference type="Proteomes" id="UP000243426">
    <property type="component" value="Chromosome I"/>
</dbReference>
<sequence>MAAPKRFPHRPLPTLALMAALLLLMAALANYLIHSGPETSSTASPGEAGTHPEPSKPSQPKPLAEFTGNESCAGCHSEQHLAWQDSQHAHAMAHATADSVLADFNGTHFDYAGIRSQFRQEGDKFLVTTDGPDGQLTEYEVLYTFGVDPLQQYLIDLGGGRLQVLSIAWDTRPVAAGGQRWFHIYPDDELTHTDPLHWTGPNQNWNFMCADCHVTDYRKGYDAQTQAFSAQWSELGVTCESCHGPGSRHLEWAEGQSWPDKGLTVLLDERRDMHWMHELERVTARRSKPLATDKEQQICAQCHSLRSVVTEGYHAGLPLLDFYRPELLVDPLYFADGQQREEVFISGNFAQSKMHQAGVTCSDCHEPHSQKLRAEGNALCSTCHSPVEFDRPEHHFHSASSDGAQCVSCHMPERTYMVIDPRRDHSITVPRPDLAQQLGTPDACTSCHTDREPEWAAQQIVDWFPQGR</sequence>
<reference evidence="6" key="1">
    <citation type="submission" date="2016-10" db="EMBL/GenBank/DDBJ databases">
        <authorList>
            <person name="Varghese N."/>
            <person name="Submissions S."/>
        </authorList>
    </citation>
    <scope>NUCLEOTIDE SEQUENCE [LARGE SCALE GENOMIC DNA]</scope>
    <source>
        <strain evidence="6">2SM5</strain>
    </source>
</reference>
<evidence type="ECO:0000259" key="4">
    <source>
        <dbReference type="Pfam" id="PF13435"/>
    </source>
</evidence>
<dbReference type="AlphaFoldDB" id="A0A1H1TKS9"/>
<feature type="region of interest" description="Disordered" evidence="2">
    <location>
        <begin position="37"/>
        <end position="70"/>
    </location>
</feature>
<feature type="domain" description="Cytochrome c-552/4" evidence="4">
    <location>
        <begin position="72"/>
        <end position="97"/>
    </location>
</feature>
<dbReference type="PANTHER" id="PTHR35038:SF8">
    <property type="entry name" value="C-TYPE POLYHEME CYTOCHROME OMCC"/>
    <property type="match status" value="1"/>
</dbReference>
<keyword evidence="6" id="KW-1185">Reference proteome</keyword>
<gene>
    <name evidence="5" type="ORF">SAMN05216198_2333</name>
</gene>
<keyword evidence="1" id="KW-0732">Signal</keyword>
<proteinExistence type="predicted"/>
<name>A0A1H1TKS9_9GAMM</name>
<dbReference type="InterPro" id="IPR036280">
    <property type="entry name" value="Multihaem_cyt_sf"/>
</dbReference>
<dbReference type="PANTHER" id="PTHR35038">
    <property type="entry name" value="DISSIMILATORY SULFITE REDUCTASE SIRA"/>
    <property type="match status" value="1"/>
</dbReference>
<feature type="domain" description="Cytochrome c-552/4" evidence="4">
    <location>
        <begin position="207"/>
        <end position="244"/>
    </location>
</feature>
<evidence type="ECO:0000256" key="1">
    <source>
        <dbReference type="ARBA" id="ARBA00022729"/>
    </source>
</evidence>
<accession>A0A1H1TKS9</accession>
<evidence type="ECO:0000259" key="3">
    <source>
        <dbReference type="Pfam" id="PF09699"/>
    </source>
</evidence>
<dbReference type="SUPFAM" id="SSF48695">
    <property type="entry name" value="Multiheme cytochromes"/>
    <property type="match status" value="1"/>
</dbReference>
<dbReference type="EMBL" id="LT629748">
    <property type="protein sequence ID" value="SDS60830.1"/>
    <property type="molecule type" value="Genomic_DNA"/>
</dbReference>
<feature type="domain" description="Doubled CXXCH motif" evidence="3">
    <location>
        <begin position="360"/>
        <end position="386"/>
    </location>
</feature>
<dbReference type="InterPro" id="IPR023155">
    <property type="entry name" value="Cyt_c-552/4"/>
</dbReference>
<dbReference type="Pfam" id="PF13435">
    <property type="entry name" value="Cytochrome_C554"/>
    <property type="match status" value="2"/>
</dbReference>
<dbReference type="InterPro" id="IPR010177">
    <property type="entry name" value="Paired_CXXCH_1"/>
</dbReference>
<dbReference type="Gene3D" id="1.10.1130.10">
    <property type="entry name" value="Flavocytochrome C3, Chain A"/>
    <property type="match status" value="2"/>
</dbReference>
<dbReference type="GO" id="GO:0016491">
    <property type="term" value="F:oxidoreductase activity"/>
    <property type="evidence" value="ECO:0007669"/>
    <property type="project" value="TreeGrafter"/>
</dbReference>
<dbReference type="Pfam" id="PF09699">
    <property type="entry name" value="Paired_CXXCH_1"/>
    <property type="match status" value="1"/>
</dbReference>
<evidence type="ECO:0000313" key="5">
    <source>
        <dbReference type="EMBL" id="SDS60830.1"/>
    </source>
</evidence>
<protein>
    <submittedName>
        <fullName evidence="5">Cytochrome c554 and c-prime</fullName>
    </submittedName>
</protein>
<dbReference type="STRING" id="797277.SAMN05216198_2333"/>
<dbReference type="CDD" id="cd08168">
    <property type="entry name" value="Cytochrom_C3"/>
    <property type="match status" value="1"/>
</dbReference>
<dbReference type="OrthoDB" id="9814800at2"/>
<dbReference type="RefSeq" id="WP_090273460.1">
    <property type="nucleotide sequence ID" value="NZ_LT629748.1"/>
</dbReference>